<dbReference type="VEuPathDB" id="CryptoDB:CPATCC_0012970"/>
<dbReference type="PANTHER" id="PTHR13056">
    <property type="entry name" value="VACUOLAR FUSION PROTEIN CCZ1 HOMOLOG-RELATED"/>
    <property type="match status" value="1"/>
</dbReference>
<dbReference type="PANTHER" id="PTHR13056:SF0">
    <property type="entry name" value="VACUOLAR FUSION PROTEIN CCZ1 HOMOLOG-RELATED"/>
    <property type="match status" value="1"/>
</dbReference>
<dbReference type="GO" id="GO:0035658">
    <property type="term" value="C:Mon1-Ccz1 complex"/>
    <property type="evidence" value="ECO:0007669"/>
    <property type="project" value="InterPro"/>
</dbReference>
<dbReference type="InterPro" id="IPR013176">
    <property type="entry name" value="Ccz1"/>
</dbReference>
<gene>
    <name evidence="1" type="ORF">CPATCC_002669</name>
</gene>
<reference evidence="1 2" key="1">
    <citation type="submission" date="2019-09" db="EMBL/GenBank/DDBJ databases">
        <title>Consistent, comparative and evidence-based genome assembly and annotation for Cryptosporidium parvum, C. hominis and C. tyzzeri.</title>
        <authorList>
            <person name="Baptista R.P."/>
            <person name="Li Y."/>
            <person name="Sateriale A."/>
            <person name="Ansell B."/>
            <person name="Jex A."/>
            <person name="Sanders M."/>
            <person name="Brooks K."/>
            <person name="Tracey A."/>
            <person name="Berriman M."/>
            <person name="Striepen B."/>
            <person name="Cotton J.A."/>
            <person name="Kissinger J.C."/>
        </authorList>
    </citation>
    <scope>NUCLEOTIDE SEQUENCE [LARGE SCALE GENOMIC DNA]</scope>
    <source>
        <strain evidence="1 2">IOWA-ATCC</strain>
    </source>
</reference>
<evidence type="ECO:0008006" key="3">
    <source>
        <dbReference type="Google" id="ProtNLM"/>
    </source>
</evidence>
<dbReference type="AlphaFoldDB" id="A0A7S7LGD6"/>
<dbReference type="Proteomes" id="UP000593906">
    <property type="component" value="Chromosome 6"/>
</dbReference>
<accession>A0A7S7LGD6</accession>
<sequence length="547" mass="63080">MHGPEIVSATVLQSKTKIEIKDKKISSVIIFDSSVKSEYYDEYSTQNIRDDEKLIYYYPSSDSIIIKRQQMSLVEGLISMSSLLIGRKELINYVKTRQYEIVFKKIKDSEIVVCFIMQLPYYIKVQAGETVDVEFTEDDIYDKRNNQYSNDFSYDLSSKSRNSLKNINQTQEENNREPLLSILDKFIETFTLLHGEVVNIEKKYLLYILEDFVPAFIETIDLNTLSITTSMNGFYFAPVERQVQISIINLVENIIRDYNEVSHVSILFDAHMLYSTLDSLSSKILYNYLVMHNGIAMNDKLCNEPYGRFPTSSSLEKKGGFSAFGRSNKFSGDGFIFGPTSTNDQNSKGNLIFSPKVFLPCNPDKGYKLLVFTYNEIMVVILFNPELDLNTTDNFDKNTHSELNKNFQFFLDMKNQIINCNGGISELYENVFEQFMSIMNSMDSFRFFYINKSNYAIRRSNRLLGTTKTLMSSIEGDCVLKATKVINTSDESIDSFVFKSSNEGWVVCRKSLDRTFYLFFEDSKIPLSKVLDECSIFEAAHFNSIFI</sequence>
<evidence type="ECO:0000313" key="2">
    <source>
        <dbReference type="Proteomes" id="UP000593906"/>
    </source>
</evidence>
<dbReference type="EMBL" id="CP044417">
    <property type="protein sequence ID" value="QOY41027.1"/>
    <property type="molecule type" value="Genomic_DNA"/>
</dbReference>
<dbReference type="GO" id="GO:0016192">
    <property type="term" value="P:vesicle-mediated transport"/>
    <property type="evidence" value="ECO:0007669"/>
    <property type="project" value="InterPro"/>
</dbReference>
<protein>
    <recommendedName>
        <fullName evidence="3">CCZ1/INTU/HSP4 first Longin domain-containing protein</fullName>
    </recommendedName>
</protein>
<name>A0A7S7LGD6_CRYPV</name>
<proteinExistence type="predicted"/>
<organism evidence="1 2">
    <name type="scientific">Cryptosporidium parvum</name>
    <dbReference type="NCBI Taxonomy" id="5807"/>
    <lineage>
        <taxon>Eukaryota</taxon>
        <taxon>Sar</taxon>
        <taxon>Alveolata</taxon>
        <taxon>Apicomplexa</taxon>
        <taxon>Conoidasida</taxon>
        <taxon>Coccidia</taxon>
        <taxon>Eucoccidiorida</taxon>
        <taxon>Eimeriorina</taxon>
        <taxon>Cryptosporidiidae</taxon>
        <taxon>Cryptosporidium</taxon>
    </lineage>
</organism>
<evidence type="ECO:0000313" key="1">
    <source>
        <dbReference type="EMBL" id="QOY41027.1"/>
    </source>
</evidence>